<dbReference type="PROSITE" id="PS51257">
    <property type="entry name" value="PROKAR_LIPOPROTEIN"/>
    <property type="match status" value="1"/>
</dbReference>
<name>A0A518BM77_9BACT</name>
<organism evidence="2 3">
    <name type="scientific">Engelhardtia mirabilis</name>
    <dbReference type="NCBI Taxonomy" id="2528011"/>
    <lineage>
        <taxon>Bacteria</taxon>
        <taxon>Pseudomonadati</taxon>
        <taxon>Planctomycetota</taxon>
        <taxon>Planctomycetia</taxon>
        <taxon>Planctomycetia incertae sedis</taxon>
        <taxon>Engelhardtia</taxon>
    </lineage>
</organism>
<dbReference type="Proteomes" id="UP000316921">
    <property type="component" value="Chromosome"/>
</dbReference>
<evidence type="ECO:0000313" key="3">
    <source>
        <dbReference type="Proteomes" id="UP000316921"/>
    </source>
</evidence>
<proteinExistence type="predicted"/>
<accession>A0A518BM77</accession>
<dbReference type="AlphaFoldDB" id="A0A518BM77"/>
<evidence type="ECO:0000313" key="2">
    <source>
        <dbReference type="EMBL" id="QDU68085.1"/>
    </source>
</evidence>
<dbReference type="RefSeq" id="WP_145066801.1">
    <property type="nucleotide sequence ID" value="NZ_CP036287.1"/>
</dbReference>
<evidence type="ECO:0008006" key="4">
    <source>
        <dbReference type="Google" id="ProtNLM"/>
    </source>
</evidence>
<dbReference type="EMBL" id="CP036287">
    <property type="protein sequence ID" value="QDU68085.1"/>
    <property type="molecule type" value="Genomic_DNA"/>
</dbReference>
<reference evidence="2 3" key="1">
    <citation type="submission" date="2019-02" db="EMBL/GenBank/DDBJ databases">
        <title>Deep-cultivation of Planctomycetes and their phenomic and genomic characterization uncovers novel biology.</title>
        <authorList>
            <person name="Wiegand S."/>
            <person name="Jogler M."/>
            <person name="Boedeker C."/>
            <person name="Pinto D."/>
            <person name="Vollmers J."/>
            <person name="Rivas-Marin E."/>
            <person name="Kohn T."/>
            <person name="Peeters S.H."/>
            <person name="Heuer A."/>
            <person name="Rast P."/>
            <person name="Oberbeckmann S."/>
            <person name="Bunk B."/>
            <person name="Jeske O."/>
            <person name="Meyerdierks A."/>
            <person name="Storesund J.E."/>
            <person name="Kallscheuer N."/>
            <person name="Luecker S."/>
            <person name="Lage O.M."/>
            <person name="Pohl T."/>
            <person name="Merkel B.J."/>
            <person name="Hornburger P."/>
            <person name="Mueller R.-W."/>
            <person name="Bruemmer F."/>
            <person name="Labrenz M."/>
            <person name="Spormann A.M."/>
            <person name="Op den Camp H."/>
            <person name="Overmann J."/>
            <person name="Amann R."/>
            <person name="Jetten M.S.M."/>
            <person name="Mascher T."/>
            <person name="Medema M.H."/>
            <person name="Devos D.P."/>
            <person name="Kaster A.-K."/>
            <person name="Ovreas L."/>
            <person name="Rohde M."/>
            <person name="Galperin M.Y."/>
            <person name="Jogler C."/>
        </authorList>
    </citation>
    <scope>NUCLEOTIDE SEQUENCE [LARGE SCALE GENOMIC DNA]</scope>
    <source>
        <strain evidence="2 3">Pla133</strain>
    </source>
</reference>
<sequence length="217" mass="23619" precursor="true">MIRRLTAPLAVTVALLAGGCATSKLQYDPTVIIDTRGGRELGVSTNYGIVFLGRTARAGDVDVAVWFGDGPSIEQSVIEPVGGGLYTVDTEIRVPSIPLGFTDPADGQPVWIQGRDVNGRWRMETQVVRHPTVDGILLAVPDALVRSTDQTGAGVFVYDEKGRARVLGLVSGRLMLETTEGTESYLTVVGPESLWRLVSYRRDPDVRHRVPYRDDVL</sequence>
<evidence type="ECO:0000256" key="1">
    <source>
        <dbReference type="SAM" id="SignalP"/>
    </source>
</evidence>
<keyword evidence="3" id="KW-1185">Reference proteome</keyword>
<protein>
    <recommendedName>
        <fullName evidence="4">Lipoprotein</fullName>
    </recommendedName>
</protein>
<dbReference type="KEGG" id="pbap:Pla133_31790"/>
<keyword evidence="1" id="KW-0732">Signal</keyword>
<feature type="signal peptide" evidence="1">
    <location>
        <begin position="1"/>
        <end position="23"/>
    </location>
</feature>
<feature type="chain" id="PRO_5022129947" description="Lipoprotein" evidence="1">
    <location>
        <begin position="24"/>
        <end position="217"/>
    </location>
</feature>
<gene>
    <name evidence="2" type="ORF">Pla133_31790</name>
</gene>